<feature type="domain" description="Autophagy protein ATG17-like" evidence="7">
    <location>
        <begin position="147"/>
        <end position="481"/>
    </location>
</feature>
<reference evidence="9" key="1">
    <citation type="submission" date="2015-07" db="EMBL/GenBank/DDBJ databases">
        <title>Transcriptome Assembly of Anthurium amnicola.</title>
        <authorList>
            <person name="Suzuki J."/>
        </authorList>
    </citation>
    <scope>NUCLEOTIDE SEQUENCE</scope>
</reference>
<keyword evidence="4 5" id="KW-0175">Coiled coil</keyword>
<dbReference type="CDD" id="cd17039">
    <property type="entry name" value="Ubl_ubiquitin_like"/>
    <property type="match status" value="1"/>
</dbReference>
<dbReference type="GO" id="GO:0000422">
    <property type="term" value="P:autophagy of mitochondrion"/>
    <property type="evidence" value="ECO:0007669"/>
    <property type="project" value="TreeGrafter"/>
</dbReference>
<evidence type="ECO:0000256" key="6">
    <source>
        <dbReference type="SAM" id="MobiDB-lite"/>
    </source>
</evidence>
<dbReference type="InterPro" id="IPR045326">
    <property type="entry name" value="ATG17-like_dom"/>
</dbReference>
<feature type="compositionally biased region" description="Basic and acidic residues" evidence="6">
    <location>
        <begin position="773"/>
        <end position="785"/>
    </location>
</feature>
<dbReference type="InterPro" id="IPR040040">
    <property type="entry name" value="ATG11"/>
</dbReference>
<feature type="coiled-coil region" evidence="5">
    <location>
        <begin position="642"/>
        <end position="669"/>
    </location>
</feature>
<sequence>MSSSDAGEDFVPGRKLLVHVAENGHSFEFDCDESTPVEMVQRIIERLCGLHPNDQFLLCLDRKLEPQRLLSFYKLPQDDREVFLYNRPRLHPDAPPPPPEAIDVPETPDPSPPSAARDPHPLDDAPDPALKALPSYERQFRFHFHRGQAVFKRTQTKLDACQRLVGEQWVQERALKTARGSMDQGYRVVHQSFSDFVKLYSQQQRYHSDLLSNFRRDIDRLRSCRLHPALQTENRKCLLDFLKDDLRKLTENCPHSHRQFEVKVLQFKSAFGELKRWVDDLGLGMVSDTLKDFEVKIKDHQKYLTEQKSIMQSLSKDVNTVKKLVDDCLSCQTSVSLRPHDAVSALGPMYDVHEKNHLPRMQLCDNAVTKLLGICMVKKNEMNLFVHSFMQKVVHVQSLIRDIRLQFPAFMEAMDHQDDIFEDLKLVRGVAPAYRACLAEVIRRKSSMKLYMGKAGEYAEKLARERELEINRRNEFLRAQSCYVPRDILASLGLFDSPKQCDVNIVPFDTNLLEIDLVDLDRYAPDYSVGALSRNNSVSKGSLSTHGSGSNLTELEGNSMSANEKFDSGAISEVCESVHVAGTGKLEVENAQLRADLASAIAQICSISQVGNDLLDDSKLNSSLKDALLLKDEYSKHLQSMLKMKEAQCSSYEKRIQELEQRLSDHYLQGQRLSVSKDASDSTNSVPKVDDCKSDICGDCDIRMPYTTEISTEPMEEASCTSASLDPKIEQFAEQLGKPREGVDENMIDFPGALNVQVLDSAKNPMDASMAEHPCEDHQSGDKNSGDQSAEGYALSLIKNSVAEGTEEPLGAFPCGSAVGSGSISEPRDLLVSELQNALAEKSSHCDEIESQLKAAIDEVSSLQQELEISRKLLDESQMNCAHLENCLHEAREEAHTKSCTAARRASEYNTLRTSAVKMRSLFERLRSCVTAAGGVADFVDSLRSLAVSLSSAAKEDEDDGTMEFRECIRVLSDKVSILSRRRTEVLDRCSRLDATNGHLVKELEEKKELVQSLYTKLQLEKQVSKEKISYSRLEVHELAVFVLNTAGHYVAINRNHLNYFLSAESVALFAEHLPTRPTYIIGQIVHIEHRIVKPLASIRTEHVEEMDLLTSDTSSGCLVPQQVSASNPYNLPIGCEYFVVTVAMLPDTIHSPPS</sequence>
<accession>A0A1D1Z8U2</accession>
<dbReference type="GO" id="GO:0019901">
    <property type="term" value="F:protein kinase binding"/>
    <property type="evidence" value="ECO:0007669"/>
    <property type="project" value="TreeGrafter"/>
</dbReference>
<dbReference type="PANTHER" id="PTHR13222:SF1">
    <property type="entry name" value="RB1-INDUCIBLE COILED-COIL PROTEIN 1"/>
    <property type="match status" value="1"/>
</dbReference>
<dbReference type="GO" id="GO:0061709">
    <property type="term" value="P:reticulophagy"/>
    <property type="evidence" value="ECO:0007669"/>
    <property type="project" value="TreeGrafter"/>
</dbReference>
<evidence type="ECO:0000256" key="4">
    <source>
        <dbReference type="ARBA" id="ARBA00023054"/>
    </source>
</evidence>
<dbReference type="GO" id="GO:1990316">
    <property type="term" value="C:Atg1/ULK1 kinase complex"/>
    <property type="evidence" value="ECO:0007669"/>
    <property type="project" value="TreeGrafter"/>
</dbReference>
<dbReference type="Pfam" id="PF10377">
    <property type="entry name" value="ATG11"/>
    <property type="match status" value="1"/>
</dbReference>
<dbReference type="AlphaFoldDB" id="A0A1D1Z8U2"/>
<evidence type="ECO:0000256" key="5">
    <source>
        <dbReference type="SAM" id="Coils"/>
    </source>
</evidence>
<feature type="domain" description="Autophagy-related protein 11 C-terminal" evidence="8">
    <location>
        <begin position="1002"/>
        <end position="1145"/>
    </location>
</feature>
<dbReference type="Pfam" id="PF04108">
    <property type="entry name" value="ATG17_like"/>
    <property type="match status" value="1"/>
</dbReference>
<dbReference type="SUPFAM" id="SSF54236">
    <property type="entry name" value="Ubiquitin-like"/>
    <property type="match status" value="1"/>
</dbReference>
<evidence type="ECO:0000313" key="9">
    <source>
        <dbReference type="EMBL" id="JAT63277.1"/>
    </source>
</evidence>
<keyword evidence="2" id="KW-0653">Protein transport</keyword>
<dbReference type="GO" id="GO:0034045">
    <property type="term" value="C:phagophore assembly site membrane"/>
    <property type="evidence" value="ECO:0007669"/>
    <property type="project" value="TreeGrafter"/>
</dbReference>
<feature type="region of interest" description="Disordered" evidence="6">
    <location>
        <begin position="767"/>
        <end position="789"/>
    </location>
</feature>
<name>A0A1D1Z8U2_9ARAE</name>
<dbReference type="GO" id="GO:0034517">
    <property type="term" value="P:ribophagy"/>
    <property type="evidence" value="ECO:0007669"/>
    <property type="project" value="TreeGrafter"/>
</dbReference>
<keyword evidence="1" id="KW-0813">Transport</keyword>
<protein>
    <submittedName>
        <fullName evidence="9">Autophagy-related protein 11</fullName>
    </submittedName>
</protein>
<evidence type="ECO:0000256" key="1">
    <source>
        <dbReference type="ARBA" id="ARBA00022448"/>
    </source>
</evidence>
<evidence type="ECO:0000259" key="7">
    <source>
        <dbReference type="Pfam" id="PF04108"/>
    </source>
</evidence>
<dbReference type="InterPro" id="IPR029071">
    <property type="entry name" value="Ubiquitin-like_domsf"/>
</dbReference>
<proteinExistence type="predicted"/>
<dbReference type="Gene3D" id="3.10.20.90">
    <property type="entry name" value="Phosphatidylinositol 3-kinase Catalytic Subunit, Chain A, domain 1"/>
    <property type="match status" value="1"/>
</dbReference>
<keyword evidence="3" id="KW-0072">Autophagy</keyword>
<dbReference type="PANTHER" id="PTHR13222">
    <property type="entry name" value="RB1-INDUCIBLE COILED-COIL"/>
    <property type="match status" value="1"/>
</dbReference>
<evidence type="ECO:0000256" key="2">
    <source>
        <dbReference type="ARBA" id="ARBA00022927"/>
    </source>
</evidence>
<dbReference type="GO" id="GO:0015031">
    <property type="term" value="P:protein transport"/>
    <property type="evidence" value="ECO:0007669"/>
    <property type="project" value="UniProtKB-KW"/>
</dbReference>
<dbReference type="InterPro" id="IPR019460">
    <property type="entry name" value="Atg11_C"/>
</dbReference>
<feature type="region of interest" description="Disordered" evidence="6">
    <location>
        <begin position="87"/>
        <end position="130"/>
    </location>
</feature>
<evidence type="ECO:0000256" key="3">
    <source>
        <dbReference type="ARBA" id="ARBA00023006"/>
    </source>
</evidence>
<dbReference type="GO" id="GO:0034727">
    <property type="term" value="P:piecemeal microautophagy of the nucleus"/>
    <property type="evidence" value="ECO:0007669"/>
    <property type="project" value="TreeGrafter"/>
</dbReference>
<dbReference type="GO" id="GO:0060090">
    <property type="term" value="F:molecular adaptor activity"/>
    <property type="evidence" value="ECO:0007669"/>
    <property type="project" value="TreeGrafter"/>
</dbReference>
<gene>
    <name evidence="9" type="primary">ATG11_11</name>
    <name evidence="9" type="ORF">g.39749</name>
</gene>
<dbReference type="GO" id="GO:0000045">
    <property type="term" value="P:autophagosome assembly"/>
    <property type="evidence" value="ECO:0007669"/>
    <property type="project" value="InterPro"/>
</dbReference>
<evidence type="ECO:0000259" key="8">
    <source>
        <dbReference type="Pfam" id="PF10377"/>
    </source>
</evidence>
<feature type="coiled-coil region" evidence="5">
    <location>
        <begin position="832"/>
        <end position="894"/>
    </location>
</feature>
<organism evidence="9">
    <name type="scientific">Anthurium amnicola</name>
    <dbReference type="NCBI Taxonomy" id="1678845"/>
    <lineage>
        <taxon>Eukaryota</taxon>
        <taxon>Viridiplantae</taxon>
        <taxon>Streptophyta</taxon>
        <taxon>Embryophyta</taxon>
        <taxon>Tracheophyta</taxon>
        <taxon>Spermatophyta</taxon>
        <taxon>Magnoliopsida</taxon>
        <taxon>Liliopsida</taxon>
        <taxon>Araceae</taxon>
        <taxon>Pothoideae</taxon>
        <taxon>Potheae</taxon>
        <taxon>Anthurium</taxon>
    </lineage>
</organism>
<dbReference type="EMBL" id="GDJX01004659">
    <property type="protein sequence ID" value="JAT63277.1"/>
    <property type="molecule type" value="Transcribed_RNA"/>
</dbReference>